<reference evidence="2" key="1">
    <citation type="submission" date="2023-04" db="EMBL/GenBank/DDBJ databases">
        <title>Ambrosiozyma monospora NBRC 1965.</title>
        <authorList>
            <person name="Ichikawa N."/>
            <person name="Sato H."/>
            <person name="Tonouchi N."/>
        </authorList>
    </citation>
    <scope>NUCLEOTIDE SEQUENCE</scope>
    <source>
        <strain evidence="2">NBRC 1965</strain>
    </source>
</reference>
<dbReference type="EMBL" id="BSXU01001056">
    <property type="protein sequence ID" value="GMG23262.1"/>
    <property type="molecule type" value="Genomic_DNA"/>
</dbReference>
<dbReference type="OrthoDB" id="5428625at2759"/>
<proteinExistence type="predicted"/>
<dbReference type="AlphaFoldDB" id="A0A9W6YR03"/>
<sequence>MSIYIHIYPSQVPPVPGPRPQDSRLKTQDSRLKTQDSRLKTQDSRLKTQDSNCQSQDPQPNYLGPTTYRPYTHVPCAIGGGSSCQLPAASPWGLGPVPA</sequence>
<feature type="region of interest" description="Disordered" evidence="1">
    <location>
        <begin position="8"/>
        <end position="67"/>
    </location>
</feature>
<evidence type="ECO:0000256" key="1">
    <source>
        <dbReference type="SAM" id="MobiDB-lite"/>
    </source>
</evidence>
<organism evidence="2 3">
    <name type="scientific">Ambrosiozyma monospora</name>
    <name type="common">Yeast</name>
    <name type="synonym">Endomycopsis monosporus</name>
    <dbReference type="NCBI Taxonomy" id="43982"/>
    <lineage>
        <taxon>Eukaryota</taxon>
        <taxon>Fungi</taxon>
        <taxon>Dikarya</taxon>
        <taxon>Ascomycota</taxon>
        <taxon>Saccharomycotina</taxon>
        <taxon>Pichiomycetes</taxon>
        <taxon>Pichiales</taxon>
        <taxon>Pichiaceae</taxon>
        <taxon>Ambrosiozyma</taxon>
    </lineage>
</organism>
<name>A0A9W6YR03_AMBMO</name>
<comment type="caution">
    <text evidence="2">The sequence shown here is derived from an EMBL/GenBank/DDBJ whole genome shotgun (WGS) entry which is preliminary data.</text>
</comment>
<feature type="compositionally biased region" description="Polar residues" evidence="1">
    <location>
        <begin position="49"/>
        <end position="59"/>
    </location>
</feature>
<gene>
    <name evidence="2" type="ORF">Amon01_000276200</name>
</gene>
<feature type="compositionally biased region" description="Basic and acidic residues" evidence="1">
    <location>
        <begin position="21"/>
        <end position="48"/>
    </location>
</feature>
<evidence type="ECO:0000313" key="3">
    <source>
        <dbReference type="Proteomes" id="UP001165063"/>
    </source>
</evidence>
<protein>
    <submittedName>
        <fullName evidence="2">Unnamed protein product</fullName>
    </submittedName>
</protein>
<accession>A0A9W6YR03</accession>
<keyword evidence="3" id="KW-1185">Reference proteome</keyword>
<evidence type="ECO:0000313" key="2">
    <source>
        <dbReference type="EMBL" id="GMG23262.1"/>
    </source>
</evidence>
<dbReference type="Proteomes" id="UP001165063">
    <property type="component" value="Unassembled WGS sequence"/>
</dbReference>